<dbReference type="AlphaFoldDB" id="A0A914HWR5"/>
<evidence type="ECO:0000313" key="3">
    <source>
        <dbReference type="WBParaSite" id="Gr19_v10_g5188.t1"/>
    </source>
</evidence>
<evidence type="ECO:0000259" key="1">
    <source>
        <dbReference type="Pfam" id="PF03009"/>
    </source>
</evidence>
<name>A0A914HWR5_GLORO</name>
<dbReference type="GO" id="GO:0005886">
    <property type="term" value="C:plasma membrane"/>
    <property type="evidence" value="ECO:0007669"/>
    <property type="project" value="TreeGrafter"/>
</dbReference>
<reference evidence="3" key="1">
    <citation type="submission" date="2022-11" db="UniProtKB">
        <authorList>
            <consortium name="WormBaseParasite"/>
        </authorList>
    </citation>
    <scope>IDENTIFICATION</scope>
</reference>
<dbReference type="GO" id="GO:0006644">
    <property type="term" value="P:phospholipid metabolic process"/>
    <property type="evidence" value="ECO:0007669"/>
    <property type="project" value="TreeGrafter"/>
</dbReference>
<dbReference type="Pfam" id="PF03009">
    <property type="entry name" value="GDPD"/>
    <property type="match status" value="1"/>
</dbReference>
<dbReference type="PANTHER" id="PTHR46320">
    <property type="entry name" value="GLYCEROPHOSPHODIESTER PHOSPHODIESTERASE 1"/>
    <property type="match status" value="1"/>
</dbReference>
<dbReference type="GO" id="GO:0008889">
    <property type="term" value="F:glycerophosphodiester phosphodiesterase activity"/>
    <property type="evidence" value="ECO:0007669"/>
    <property type="project" value="TreeGrafter"/>
</dbReference>
<sequence length="109" mass="12358">MTIPRFPANLVHQGAVALDSLLKWSIKIFLPQFVGADMVLIERGEIYENFVEDMHNRGLRVCAWTVNDSNEMIWMAQKLKIPFLTDRPLNAHHLLDATDGVNNAEVALT</sequence>
<keyword evidence="2" id="KW-1185">Reference proteome</keyword>
<dbReference type="WBParaSite" id="Gr19_v10_g5188.t1">
    <property type="protein sequence ID" value="Gr19_v10_g5188.t1"/>
    <property type="gene ID" value="Gr19_v10_g5188"/>
</dbReference>
<dbReference type="GO" id="GO:0070291">
    <property type="term" value="P:N-acylethanolamine metabolic process"/>
    <property type="evidence" value="ECO:0007669"/>
    <property type="project" value="TreeGrafter"/>
</dbReference>
<dbReference type="GO" id="GO:0006580">
    <property type="term" value="P:ethanolamine metabolic process"/>
    <property type="evidence" value="ECO:0007669"/>
    <property type="project" value="TreeGrafter"/>
</dbReference>
<accession>A0A914HWR5</accession>
<dbReference type="InterPro" id="IPR017946">
    <property type="entry name" value="PLC-like_Pdiesterase_TIM-brl"/>
</dbReference>
<dbReference type="InterPro" id="IPR030395">
    <property type="entry name" value="GP_PDE_dom"/>
</dbReference>
<feature type="domain" description="GP-PDE" evidence="1">
    <location>
        <begin position="31"/>
        <end position="88"/>
    </location>
</feature>
<evidence type="ECO:0000313" key="2">
    <source>
        <dbReference type="Proteomes" id="UP000887572"/>
    </source>
</evidence>
<dbReference type="Proteomes" id="UP000887572">
    <property type="component" value="Unplaced"/>
</dbReference>
<dbReference type="Gene3D" id="3.20.20.190">
    <property type="entry name" value="Phosphatidylinositol (PI) phosphodiesterase"/>
    <property type="match status" value="1"/>
</dbReference>
<proteinExistence type="predicted"/>
<organism evidence="2 3">
    <name type="scientific">Globodera rostochiensis</name>
    <name type="common">Golden nematode worm</name>
    <name type="synonym">Heterodera rostochiensis</name>
    <dbReference type="NCBI Taxonomy" id="31243"/>
    <lineage>
        <taxon>Eukaryota</taxon>
        <taxon>Metazoa</taxon>
        <taxon>Ecdysozoa</taxon>
        <taxon>Nematoda</taxon>
        <taxon>Chromadorea</taxon>
        <taxon>Rhabditida</taxon>
        <taxon>Tylenchina</taxon>
        <taxon>Tylenchomorpha</taxon>
        <taxon>Tylenchoidea</taxon>
        <taxon>Heteroderidae</taxon>
        <taxon>Heteroderinae</taxon>
        <taxon>Globodera</taxon>
    </lineage>
</organism>
<dbReference type="PANTHER" id="PTHR46320:SF1">
    <property type="entry name" value="GLYCEROPHOSPHODIESTER PHOSPHODIESTERASE 1"/>
    <property type="match status" value="1"/>
</dbReference>
<dbReference type="SUPFAM" id="SSF51695">
    <property type="entry name" value="PLC-like phosphodiesterases"/>
    <property type="match status" value="1"/>
</dbReference>
<protein>
    <submittedName>
        <fullName evidence="3">GP-PDE domain-containing protein</fullName>
    </submittedName>
</protein>